<evidence type="ECO:0000259" key="5">
    <source>
        <dbReference type="Pfam" id="PF06094"/>
    </source>
</evidence>
<sequence>MAVCYVGYGSNLWLDQMKRRCPESKFIGIGVLKDWRWIITASGYANIIPSPGDIVYAIVYELSESDEESLDRYEGVPQSYVKEHFSILFTPTDGVGDEVKEVLVYVDYKRITEGEPKEEYIHRMNMGIGDALEVGIPNDYIHKYLRPFIPK</sequence>
<dbReference type="InterPro" id="IPR009288">
    <property type="entry name" value="AIG2-like_dom"/>
</dbReference>
<dbReference type="Gene3D" id="3.10.490.10">
    <property type="entry name" value="Gamma-glutamyl cyclotransferase-like"/>
    <property type="match status" value="1"/>
</dbReference>
<keyword evidence="7" id="KW-1185">Reference proteome</keyword>
<dbReference type="OrthoDB" id="2924818at2759"/>
<dbReference type="EMBL" id="DS547092">
    <property type="protein sequence ID" value="EDR14921.1"/>
    <property type="molecule type" value="Genomic_DNA"/>
</dbReference>
<proteinExistence type="predicted"/>
<feature type="domain" description="Gamma-glutamylcyclotransferase AIG2-like" evidence="5">
    <location>
        <begin position="8"/>
        <end position="107"/>
    </location>
</feature>
<feature type="active site" description="Proton acceptor" evidence="3">
    <location>
        <position position="74"/>
    </location>
</feature>
<name>B0CSZ0_LACBS</name>
<dbReference type="InParanoid" id="B0CSZ0"/>
<accession>B0CSZ0</accession>
<dbReference type="InterPro" id="IPR017939">
    <property type="entry name" value="G-Glutamylcylcotransferase"/>
</dbReference>
<dbReference type="CDD" id="cd06661">
    <property type="entry name" value="GGCT_like"/>
    <property type="match status" value="1"/>
</dbReference>
<dbReference type="STRING" id="486041.B0CSZ0"/>
<evidence type="ECO:0000313" key="7">
    <source>
        <dbReference type="Proteomes" id="UP000001194"/>
    </source>
</evidence>
<keyword evidence="2" id="KW-0456">Lyase</keyword>
<evidence type="ECO:0000256" key="4">
    <source>
        <dbReference type="PIRSR" id="PIRSR617939-2"/>
    </source>
</evidence>
<dbReference type="SUPFAM" id="SSF110857">
    <property type="entry name" value="Gamma-glutamyl cyclotransferase-like"/>
    <property type="match status" value="1"/>
</dbReference>
<dbReference type="EC" id="4.3.2.9" evidence="1"/>
<organism evidence="7">
    <name type="scientific">Laccaria bicolor (strain S238N-H82 / ATCC MYA-4686)</name>
    <name type="common">Bicoloured deceiver</name>
    <name type="synonym">Laccaria laccata var. bicolor</name>
    <dbReference type="NCBI Taxonomy" id="486041"/>
    <lineage>
        <taxon>Eukaryota</taxon>
        <taxon>Fungi</taxon>
        <taxon>Dikarya</taxon>
        <taxon>Basidiomycota</taxon>
        <taxon>Agaricomycotina</taxon>
        <taxon>Agaricomycetes</taxon>
        <taxon>Agaricomycetidae</taxon>
        <taxon>Agaricales</taxon>
        <taxon>Agaricineae</taxon>
        <taxon>Hydnangiaceae</taxon>
        <taxon>Laccaria</taxon>
    </lineage>
</organism>
<dbReference type="GeneID" id="6070600"/>
<dbReference type="InterPro" id="IPR036568">
    <property type="entry name" value="GGCT-like_sf"/>
</dbReference>
<dbReference type="HOGENOM" id="CLU_048475_1_2_1"/>
<evidence type="ECO:0000256" key="2">
    <source>
        <dbReference type="ARBA" id="ARBA00023239"/>
    </source>
</evidence>
<dbReference type="Proteomes" id="UP000001194">
    <property type="component" value="Unassembled WGS sequence"/>
</dbReference>
<evidence type="ECO:0000256" key="1">
    <source>
        <dbReference type="ARBA" id="ARBA00012346"/>
    </source>
</evidence>
<dbReference type="RefSeq" id="XP_001875480.1">
    <property type="nucleotide sequence ID" value="XM_001875445.1"/>
</dbReference>
<dbReference type="AlphaFoldDB" id="B0CSZ0"/>
<feature type="binding site" evidence="4">
    <location>
        <begin position="5"/>
        <end position="10"/>
    </location>
    <ligand>
        <name>substrate</name>
    </ligand>
</feature>
<dbReference type="PANTHER" id="PTHR12935">
    <property type="entry name" value="GAMMA-GLUTAMYLCYCLOTRANSFERASE"/>
    <property type="match status" value="1"/>
</dbReference>
<gene>
    <name evidence="6" type="ORF">LACBIDRAFT_306191</name>
</gene>
<dbReference type="PANTHER" id="PTHR12935:SF0">
    <property type="entry name" value="GAMMA-GLUTAMYLCYCLOTRANSFERASE"/>
    <property type="match status" value="1"/>
</dbReference>
<evidence type="ECO:0000313" key="6">
    <source>
        <dbReference type="EMBL" id="EDR14921.1"/>
    </source>
</evidence>
<dbReference type="Pfam" id="PF06094">
    <property type="entry name" value="GGACT"/>
    <property type="match status" value="1"/>
</dbReference>
<feature type="binding site" evidence="4">
    <location>
        <position position="120"/>
    </location>
    <ligand>
        <name>substrate</name>
    </ligand>
</feature>
<protein>
    <recommendedName>
        <fullName evidence="1">gamma-glutamylcyclotransferase</fullName>
        <ecNumber evidence="1">4.3.2.9</ecNumber>
    </recommendedName>
</protein>
<dbReference type="KEGG" id="lbc:LACBIDRAFT_306191"/>
<dbReference type="GO" id="GO:0003839">
    <property type="term" value="F:gamma-glutamylcyclotransferase activity"/>
    <property type="evidence" value="ECO:0007669"/>
    <property type="project" value="UniProtKB-EC"/>
</dbReference>
<evidence type="ECO:0000256" key="3">
    <source>
        <dbReference type="PIRSR" id="PIRSR617939-1"/>
    </source>
</evidence>
<dbReference type="InterPro" id="IPR013024">
    <property type="entry name" value="GGCT-like"/>
</dbReference>
<reference evidence="6 7" key="1">
    <citation type="journal article" date="2008" name="Nature">
        <title>The genome of Laccaria bicolor provides insights into mycorrhizal symbiosis.</title>
        <authorList>
            <person name="Martin F."/>
            <person name="Aerts A."/>
            <person name="Ahren D."/>
            <person name="Brun A."/>
            <person name="Danchin E.G.J."/>
            <person name="Duchaussoy F."/>
            <person name="Gibon J."/>
            <person name="Kohler A."/>
            <person name="Lindquist E."/>
            <person name="Pereda V."/>
            <person name="Salamov A."/>
            <person name="Shapiro H.J."/>
            <person name="Wuyts J."/>
            <person name="Blaudez D."/>
            <person name="Buee M."/>
            <person name="Brokstein P."/>
            <person name="Canbaeck B."/>
            <person name="Cohen D."/>
            <person name="Courty P.E."/>
            <person name="Coutinho P.M."/>
            <person name="Delaruelle C."/>
            <person name="Detter J.C."/>
            <person name="Deveau A."/>
            <person name="DiFazio S."/>
            <person name="Duplessis S."/>
            <person name="Fraissinet-Tachet L."/>
            <person name="Lucic E."/>
            <person name="Frey-Klett P."/>
            <person name="Fourrey C."/>
            <person name="Feussner I."/>
            <person name="Gay G."/>
            <person name="Grimwood J."/>
            <person name="Hoegger P.J."/>
            <person name="Jain P."/>
            <person name="Kilaru S."/>
            <person name="Labbe J."/>
            <person name="Lin Y.C."/>
            <person name="Legue V."/>
            <person name="Le Tacon F."/>
            <person name="Marmeisse R."/>
            <person name="Melayah D."/>
            <person name="Montanini B."/>
            <person name="Muratet M."/>
            <person name="Nehls U."/>
            <person name="Niculita-Hirzel H."/>
            <person name="Oudot-Le Secq M.P."/>
            <person name="Peter M."/>
            <person name="Quesneville H."/>
            <person name="Rajashekar B."/>
            <person name="Reich M."/>
            <person name="Rouhier N."/>
            <person name="Schmutz J."/>
            <person name="Yin T."/>
            <person name="Chalot M."/>
            <person name="Henrissat B."/>
            <person name="Kuees U."/>
            <person name="Lucas S."/>
            <person name="Van de Peer Y."/>
            <person name="Podila G.K."/>
            <person name="Polle A."/>
            <person name="Pukkila P.J."/>
            <person name="Richardson P.M."/>
            <person name="Rouze P."/>
            <person name="Sanders I.R."/>
            <person name="Stajich J.E."/>
            <person name="Tunlid A."/>
            <person name="Tuskan G."/>
            <person name="Grigoriev I.V."/>
        </authorList>
    </citation>
    <scope>NUCLEOTIDE SEQUENCE [LARGE SCALE GENOMIC DNA]</scope>
    <source>
        <strain evidence="7">S238N-H82 / ATCC MYA-4686</strain>
    </source>
</reference>